<evidence type="ECO:0000256" key="1">
    <source>
        <dbReference type="ARBA" id="ARBA00023002"/>
    </source>
</evidence>
<dbReference type="EMBL" id="CP011005">
    <property type="protein sequence ID" value="AJT40381.1"/>
    <property type="molecule type" value="Genomic_DNA"/>
</dbReference>
<evidence type="ECO:0000259" key="2">
    <source>
        <dbReference type="SMART" id="SM00829"/>
    </source>
</evidence>
<dbReference type="InterPro" id="IPR045010">
    <property type="entry name" value="MDR_fam"/>
</dbReference>
<organism evidence="3 4">
    <name type="scientific">Psychromicrobium lacuslunae</name>
    <dbReference type="NCBI Taxonomy" id="1618207"/>
    <lineage>
        <taxon>Bacteria</taxon>
        <taxon>Bacillati</taxon>
        <taxon>Actinomycetota</taxon>
        <taxon>Actinomycetes</taxon>
        <taxon>Micrococcales</taxon>
        <taxon>Micrococcaceae</taxon>
        <taxon>Psychromicrobium</taxon>
    </lineage>
</organism>
<feature type="domain" description="Enoyl reductase (ER)" evidence="2">
    <location>
        <begin position="20"/>
        <end position="339"/>
    </location>
</feature>
<dbReference type="SMART" id="SM00829">
    <property type="entry name" value="PKS_ER"/>
    <property type="match status" value="1"/>
</dbReference>
<dbReference type="SUPFAM" id="SSF50129">
    <property type="entry name" value="GroES-like"/>
    <property type="match status" value="1"/>
</dbReference>
<name>A0A0D4BW77_9MICC</name>
<dbReference type="PATRIC" id="fig|1618207.4.peg.63"/>
<dbReference type="OrthoDB" id="9805663at2"/>
<protein>
    <submittedName>
        <fullName evidence="3">NADP-dependent oxidoreductase</fullName>
    </submittedName>
</protein>
<dbReference type="Gene3D" id="3.40.50.720">
    <property type="entry name" value="NAD(P)-binding Rossmann-like Domain"/>
    <property type="match status" value="1"/>
</dbReference>
<dbReference type="Pfam" id="PF00107">
    <property type="entry name" value="ADH_zinc_N"/>
    <property type="match status" value="1"/>
</dbReference>
<dbReference type="Proteomes" id="UP000061839">
    <property type="component" value="Chromosome"/>
</dbReference>
<dbReference type="CDD" id="cd05288">
    <property type="entry name" value="PGDH"/>
    <property type="match status" value="1"/>
</dbReference>
<dbReference type="AlphaFoldDB" id="A0A0D4BW77"/>
<dbReference type="SUPFAM" id="SSF51735">
    <property type="entry name" value="NAD(P)-binding Rossmann-fold domains"/>
    <property type="match status" value="1"/>
</dbReference>
<dbReference type="HOGENOM" id="CLU_026673_29_2_11"/>
<dbReference type="GO" id="GO:0016628">
    <property type="term" value="F:oxidoreductase activity, acting on the CH-CH group of donors, NAD or NADP as acceptor"/>
    <property type="evidence" value="ECO:0007669"/>
    <property type="project" value="InterPro"/>
</dbReference>
<dbReference type="Gene3D" id="3.90.180.10">
    <property type="entry name" value="Medium-chain alcohol dehydrogenases, catalytic domain"/>
    <property type="match status" value="1"/>
</dbReference>
<evidence type="ECO:0000313" key="3">
    <source>
        <dbReference type="EMBL" id="AJT40381.1"/>
    </source>
</evidence>
<dbReference type="InterPro" id="IPR013149">
    <property type="entry name" value="ADH-like_C"/>
</dbReference>
<dbReference type="STRING" id="1618207.UM93_00300"/>
<keyword evidence="1" id="KW-0560">Oxidoreductase</keyword>
<sequence>MSLPTSTKQFELASRPEGWPTLENFRLAEAPLAELGEGQVLVKNHAISVDPYMRGRMNDVKSYVPPFQLDQPLEGGAVGEVISSRAEGLIAGDIVVHGLGWREYAVLDAGSVKKVDASLAPETAFLGALGMTGLTAYAGLVKVADFKAGDVVFVSGAAGAVGSLVGQIAKAMGASWVIGSAGSAEKVAKLLELGFDAAFNYHDGPVKDQLGAALAEAPAGTTGIDVYFDNVGGEHLEAAISTLNPFGRVALCGAISQYNSTEAPTAPRNLALAIGKQLTLRGFIVGSYAQYADEYAALIAPWLADGKIRYEETVVHGIENTAQAFIDMLGGANTGKMVITLD</sequence>
<dbReference type="PANTHER" id="PTHR43205">
    <property type="entry name" value="PROSTAGLANDIN REDUCTASE"/>
    <property type="match status" value="1"/>
</dbReference>
<dbReference type="InterPro" id="IPR011032">
    <property type="entry name" value="GroES-like_sf"/>
</dbReference>
<dbReference type="FunFam" id="3.40.50.720:FF:000121">
    <property type="entry name" value="Prostaglandin reductase 2"/>
    <property type="match status" value="1"/>
</dbReference>
<dbReference type="Pfam" id="PF16884">
    <property type="entry name" value="ADH_N_2"/>
    <property type="match status" value="1"/>
</dbReference>
<dbReference type="KEGG" id="ari:UM93_00300"/>
<dbReference type="RefSeq" id="WP_045072955.1">
    <property type="nucleotide sequence ID" value="NZ_CP011005.1"/>
</dbReference>
<gene>
    <name evidence="3" type="ORF">UM93_00300</name>
</gene>
<dbReference type="InterPro" id="IPR036291">
    <property type="entry name" value="NAD(P)-bd_dom_sf"/>
</dbReference>
<accession>A0A0D4BW77</accession>
<dbReference type="PANTHER" id="PTHR43205:SF7">
    <property type="entry name" value="PROSTAGLANDIN REDUCTASE 1"/>
    <property type="match status" value="1"/>
</dbReference>
<reference evidence="3 4" key="1">
    <citation type="journal article" date="2015" name="Genome Announc.">
        <title>Complete Genome Sequencing of Protease-Producing Novel Arthrobacter sp. Strain IHBB 11108 Using PacBio Single-Molecule Real-Time Sequencing Technology.</title>
        <authorList>
            <person name="Kiran S."/>
            <person name="Swarnkar M.K."/>
            <person name="Pal M."/>
            <person name="Thakur R."/>
            <person name="Tewari R."/>
            <person name="Singh A.K."/>
            <person name="Gulati A."/>
        </authorList>
    </citation>
    <scope>NUCLEOTIDE SEQUENCE [LARGE SCALE GENOMIC DNA]</scope>
    <source>
        <strain evidence="3 4">IHBB 11108</strain>
    </source>
</reference>
<keyword evidence="4" id="KW-1185">Reference proteome</keyword>
<dbReference type="InterPro" id="IPR020843">
    <property type="entry name" value="ER"/>
</dbReference>
<proteinExistence type="predicted"/>
<dbReference type="InterPro" id="IPR041694">
    <property type="entry name" value="ADH_N_2"/>
</dbReference>
<evidence type="ECO:0000313" key="4">
    <source>
        <dbReference type="Proteomes" id="UP000061839"/>
    </source>
</evidence>